<protein>
    <recommendedName>
        <fullName evidence="5">Fibronectin type-III domain-containing protein</fullName>
    </recommendedName>
</protein>
<dbReference type="InterPro" id="IPR003961">
    <property type="entry name" value="FN3_dom"/>
</dbReference>
<dbReference type="InterPro" id="IPR007484">
    <property type="entry name" value="Peptidase_M28"/>
</dbReference>
<dbReference type="PANTHER" id="PTHR12147">
    <property type="entry name" value="METALLOPEPTIDASE M28 FAMILY MEMBER"/>
    <property type="match status" value="1"/>
</dbReference>
<dbReference type="SUPFAM" id="SSF49265">
    <property type="entry name" value="Fibronectin type III"/>
    <property type="match status" value="1"/>
</dbReference>
<dbReference type="Gene3D" id="2.60.40.10">
    <property type="entry name" value="Immunoglobulins"/>
    <property type="match status" value="1"/>
</dbReference>
<dbReference type="GO" id="GO:0006508">
    <property type="term" value="P:proteolysis"/>
    <property type="evidence" value="ECO:0007669"/>
    <property type="project" value="InterPro"/>
</dbReference>
<reference evidence="6 7" key="1">
    <citation type="submission" date="2020-03" db="EMBL/GenBank/DDBJ databases">
        <title>Genomic Encyclopedia of Type Strains, Phase IV (KMG-IV): sequencing the most valuable type-strain genomes for metagenomic binning, comparative biology and taxonomic classification.</title>
        <authorList>
            <person name="Goeker M."/>
        </authorList>
    </citation>
    <scope>NUCLEOTIDE SEQUENCE [LARGE SCALE GENOMIC DNA]</scope>
    <source>
        <strain evidence="6 7">DSM 5718</strain>
    </source>
</reference>
<name>A0A846MQB4_9BACT</name>
<evidence type="ECO:0000256" key="2">
    <source>
        <dbReference type="ARBA" id="ARBA00022525"/>
    </source>
</evidence>
<evidence type="ECO:0000256" key="1">
    <source>
        <dbReference type="ARBA" id="ARBA00004613"/>
    </source>
</evidence>
<evidence type="ECO:0000256" key="4">
    <source>
        <dbReference type="SAM" id="SignalP"/>
    </source>
</evidence>
<feature type="chain" id="PRO_5032385505" description="Fibronectin type-III domain-containing protein" evidence="4">
    <location>
        <begin position="20"/>
        <end position="443"/>
    </location>
</feature>
<keyword evidence="3" id="KW-0482">Metalloprotease</keyword>
<dbReference type="Gene3D" id="3.40.630.10">
    <property type="entry name" value="Zn peptidases"/>
    <property type="match status" value="1"/>
</dbReference>
<dbReference type="InterPro" id="IPR045175">
    <property type="entry name" value="M28_fam"/>
</dbReference>
<dbReference type="GO" id="GO:0005576">
    <property type="term" value="C:extracellular region"/>
    <property type="evidence" value="ECO:0007669"/>
    <property type="project" value="UniProtKB-SubCell"/>
</dbReference>
<dbReference type="SUPFAM" id="SSF53187">
    <property type="entry name" value="Zn-dependent exopeptidases"/>
    <property type="match status" value="1"/>
</dbReference>
<dbReference type="EMBL" id="JAASRN010000001">
    <property type="protein sequence ID" value="NIK73550.1"/>
    <property type="molecule type" value="Genomic_DNA"/>
</dbReference>
<evidence type="ECO:0000259" key="5">
    <source>
        <dbReference type="PROSITE" id="PS50853"/>
    </source>
</evidence>
<dbReference type="RefSeq" id="WP_166918777.1">
    <property type="nucleotide sequence ID" value="NZ_JAASRN010000001.1"/>
</dbReference>
<keyword evidence="4" id="KW-0732">Signal</keyword>
<proteinExistence type="predicted"/>
<comment type="subcellular location">
    <subcellularLocation>
        <location evidence="1">Secreted</location>
    </subcellularLocation>
</comment>
<keyword evidence="2" id="KW-0964">Secreted</keyword>
<dbReference type="InterPro" id="IPR036116">
    <property type="entry name" value="FN3_sf"/>
</dbReference>
<accession>A0A846MQB4</accession>
<dbReference type="GO" id="GO:0008235">
    <property type="term" value="F:metalloexopeptidase activity"/>
    <property type="evidence" value="ECO:0007669"/>
    <property type="project" value="InterPro"/>
</dbReference>
<organism evidence="6 7">
    <name type="scientific">Thermonema lapsum</name>
    <dbReference type="NCBI Taxonomy" id="28195"/>
    <lineage>
        <taxon>Bacteria</taxon>
        <taxon>Pseudomonadati</taxon>
        <taxon>Bacteroidota</taxon>
        <taxon>Cytophagia</taxon>
        <taxon>Cytophagales</taxon>
        <taxon>Thermonemataceae</taxon>
        <taxon>Thermonema</taxon>
    </lineage>
</organism>
<dbReference type="PROSITE" id="PS50853">
    <property type="entry name" value="FN3"/>
    <property type="match status" value="1"/>
</dbReference>
<keyword evidence="3" id="KW-0378">Hydrolase</keyword>
<keyword evidence="7" id="KW-1185">Reference proteome</keyword>
<dbReference type="InterPro" id="IPR013783">
    <property type="entry name" value="Ig-like_fold"/>
</dbReference>
<evidence type="ECO:0000256" key="3">
    <source>
        <dbReference type="ARBA" id="ARBA00023049"/>
    </source>
</evidence>
<dbReference type="AlphaFoldDB" id="A0A846MQB4"/>
<gene>
    <name evidence="6" type="ORF">FHS56_001036</name>
</gene>
<comment type="caution">
    <text evidence="6">The sequence shown here is derived from an EMBL/GenBank/DDBJ whole genome shotgun (WGS) entry which is preliminary data.</text>
</comment>
<evidence type="ECO:0000313" key="6">
    <source>
        <dbReference type="EMBL" id="NIK73550.1"/>
    </source>
</evidence>
<dbReference type="Pfam" id="PF04389">
    <property type="entry name" value="Peptidase_M28"/>
    <property type="match status" value="1"/>
</dbReference>
<sequence length="443" mass="49888">MKKIVTLLFTVCTAGSVFSQDLASFYDLQQAVSASRLRQNVEQLVAFGTRHTLSDTLSDQRGIGAARRWAARQFKSYSPRLRIEFDAFTVAPDGRRIPHPVEMKNVMAWLPGTNPNDRRVILITAHLDSRASDVMDARIDAPGANDDGSGCALVLEAARVLSQYEFPCTLLFVLFSGEEQGLYGSRHLAQRAKQENWEVVAVLNNDIVGNSYSSELGIRQNERVRVFSEGIPVAASEDEVRLLRLLGYENESPSRQLARYMANIAHEHIPHLEVRLVYRKDRFLRGGDHTPFNEAGFTAIRVCEENEDFRHQHQNVRTEKGIHYGDLPEFMDFEYLRKNTVLNVLTAASLAWAPAPPQKVGIQVKELSNDTVLQWQAPATGPKPSAYRVLIRSTESPQWEVSIQTNETSIRLPYSKDHYLFAVQSLSKEGFGSLPIVPLPIRE</sequence>
<dbReference type="Proteomes" id="UP000537126">
    <property type="component" value="Unassembled WGS sequence"/>
</dbReference>
<keyword evidence="3" id="KW-0645">Protease</keyword>
<feature type="domain" description="Fibronectin type-III" evidence="5">
    <location>
        <begin position="356"/>
        <end position="443"/>
    </location>
</feature>
<evidence type="ECO:0000313" key="7">
    <source>
        <dbReference type="Proteomes" id="UP000537126"/>
    </source>
</evidence>
<dbReference type="PANTHER" id="PTHR12147:SF26">
    <property type="entry name" value="PEPTIDASE M28 DOMAIN-CONTAINING PROTEIN"/>
    <property type="match status" value="1"/>
</dbReference>
<feature type="signal peptide" evidence="4">
    <location>
        <begin position="1"/>
        <end position="19"/>
    </location>
</feature>